<dbReference type="AlphaFoldDB" id="H0E3I9"/>
<dbReference type="PRINTS" id="PR00419">
    <property type="entry name" value="ADXRDTASE"/>
</dbReference>
<evidence type="ECO:0000313" key="1">
    <source>
        <dbReference type="EMBL" id="EHN11740.1"/>
    </source>
</evidence>
<gene>
    <name evidence="1" type="ORF">PAI11_13610</name>
</gene>
<dbReference type="InterPro" id="IPR036188">
    <property type="entry name" value="FAD/NAD-bd_sf"/>
</dbReference>
<keyword evidence="2" id="KW-1185">Reference proteome</keyword>
<dbReference type="Gene3D" id="3.50.50.60">
    <property type="entry name" value="FAD/NAD(P)-binding domain"/>
    <property type="match status" value="3"/>
</dbReference>
<dbReference type="Proteomes" id="UP000005143">
    <property type="component" value="Unassembled WGS sequence"/>
</dbReference>
<dbReference type="PANTHER" id="PTHR42877">
    <property type="entry name" value="L-ORNITHINE N(5)-MONOOXYGENASE-RELATED"/>
    <property type="match status" value="1"/>
</dbReference>
<dbReference type="EMBL" id="AGUD01000073">
    <property type="protein sequence ID" value="EHN11740.1"/>
    <property type="molecule type" value="Genomic_DNA"/>
</dbReference>
<keyword evidence="1" id="KW-0560">Oxidoreductase</keyword>
<dbReference type="InterPro" id="IPR051209">
    <property type="entry name" value="FAD-bind_Monooxygenase_sf"/>
</dbReference>
<dbReference type="PATRIC" id="fig|1097667.3.peg.1353"/>
<comment type="caution">
    <text evidence="1">The sequence shown here is derived from an EMBL/GenBank/DDBJ whole genome shotgun (WGS) entry which is preliminary data.</text>
</comment>
<name>H0E3I9_9ACTN</name>
<sequence length="516" mass="56987">MAVPETVQPDHEVAIIGAGIGGIGAAIALREAGFDDLAVYERAGDIGGTWRDNTYPGVGVDIPAQAYQFSYELKPDWSRVFAKGHEVKAYVDQVADHHDVRRLVRLNSEVTARTWDEDAGLWRLTIGGRDVTARYVISAIGAFVDAKPTAIPGVDDFAGPILRSASWDHAVSLAGKRVAIVGTGASAVQIIPEIADQVAHLDVYQRTPIWVAPKPDIPTPKAVEALFRRLPGTQELVRRTVTRGTEAVLIDLVTRHDRYAWLERGIRGALRHLWYPLQVRDRELRRQLTPDYDFGCKRPAVSNRYLRTFARDHVDLVTDPIDRVTATGVRTADGCERPVDVLILATGFRLATDPENFRRTPVRGRDGFDLATFYAEQRASSYESISIPGLPNHFMIFGPYGWTGGTWHQLVETASAHIVRVLRESRRRGGATVEVRPDAAARWTRFATERLGRSLWSQGACSAANSYYFDSHGDTPFLRPTTAAEAWHAARTFPLEDYAFAEAPVAAATVTEPVAG</sequence>
<protein>
    <submittedName>
        <fullName evidence="1">Cyclohexanone monooxygenase</fullName>
        <ecNumber evidence="1">1.14.13.22</ecNumber>
    </submittedName>
</protein>
<proteinExistence type="predicted"/>
<dbReference type="Pfam" id="PF13738">
    <property type="entry name" value="Pyr_redox_3"/>
    <property type="match status" value="1"/>
</dbReference>
<accession>H0E3I9</accession>
<reference evidence="1 2" key="1">
    <citation type="journal article" date="2013" name="Biodegradation">
        <title>Quantitative proteomic analysis of ibuprofen-degrading Patulibacter sp. strain I11.</title>
        <authorList>
            <person name="Almeida B."/>
            <person name="Kjeldal H."/>
            <person name="Lolas I."/>
            <person name="Knudsen A.D."/>
            <person name="Carvalho G."/>
            <person name="Nielsen K.L."/>
            <person name="Barreto Crespo M.T."/>
            <person name="Stensballe A."/>
            <person name="Nielsen J.L."/>
        </authorList>
    </citation>
    <scope>NUCLEOTIDE SEQUENCE [LARGE SCALE GENOMIC DNA]</scope>
    <source>
        <strain evidence="1 2">I11</strain>
    </source>
</reference>
<dbReference type="RefSeq" id="WP_007572396.1">
    <property type="nucleotide sequence ID" value="NZ_AGUD01000073.1"/>
</dbReference>
<evidence type="ECO:0000313" key="2">
    <source>
        <dbReference type="Proteomes" id="UP000005143"/>
    </source>
</evidence>
<dbReference type="PANTHER" id="PTHR42877:SF4">
    <property type="entry name" value="FAD_NAD(P)-BINDING DOMAIN-CONTAINING PROTEIN-RELATED"/>
    <property type="match status" value="1"/>
</dbReference>
<dbReference type="GO" id="GO:0018667">
    <property type="term" value="F:cyclohexanone monooxygenase activity"/>
    <property type="evidence" value="ECO:0007669"/>
    <property type="project" value="UniProtKB-EC"/>
</dbReference>
<dbReference type="OrthoDB" id="5168853at2"/>
<organism evidence="1 2">
    <name type="scientific">Patulibacter medicamentivorans</name>
    <dbReference type="NCBI Taxonomy" id="1097667"/>
    <lineage>
        <taxon>Bacteria</taxon>
        <taxon>Bacillati</taxon>
        <taxon>Actinomycetota</taxon>
        <taxon>Thermoleophilia</taxon>
        <taxon>Solirubrobacterales</taxon>
        <taxon>Patulibacteraceae</taxon>
        <taxon>Patulibacter</taxon>
    </lineage>
</organism>
<dbReference type="EC" id="1.14.13.22" evidence="1"/>
<dbReference type="SUPFAM" id="SSF51905">
    <property type="entry name" value="FAD/NAD(P)-binding domain"/>
    <property type="match status" value="1"/>
</dbReference>
<keyword evidence="1" id="KW-0503">Monooxygenase</keyword>